<sequence>MANRTAELVPVKNRGIYLACVTFFICPFFPYVLYAQLLSANATWRWGLWITLIYNGIFFAGVLLFYFPDSRILRKGALSRGELARRIDYIGAILSISGIILFLVALQSGGTSHAWTSGYVLSMLFIGAAFIASFVVWEWKGAKFPIVPKELFAGQRIVAFALVVAFVSGMNFYSMINFAPLTYSTVFEPDPIQVGVKGLGYSIAITVGASVMNTMLTLLKGHNREILLVSCVLMSSMAAVTPDNAGLAVGLATIAGFGIGGVIVPSATIAMTACPDSLIATATALTLTIRFVGGSIGYSIYYNVFMQKLNSKLPAEVLKYALQAGLPESSASNFTTTFLTNPANVSTITGVTPAIVAAAVQGSRWAYSGALAYVWYVSIPFGILSIIGCFLMGDVSRFMTNRIAVQFKH</sequence>
<gene>
    <name evidence="7" type="ORF">A1O9_03586</name>
</gene>
<protein>
    <recommendedName>
        <fullName evidence="9">Major facilitator superfamily (MFS) profile domain-containing protein</fullName>
    </recommendedName>
</protein>
<evidence type="ECO:0000256" key="1">
    <source>
        <dbReference type="ARBA" id="ARBA00004141"/>
    </source>
</evidence>
<dbReference type="RefSeq" id="XP_013264604.1">
    <property type="nucleotide sequence ID" value="XM_013409150.1"/>
</dbReference>
<dbReference type="OrthoDB" id="4161376at2759"/>
<dbReference type="PANTHER" id="PTHR23501:SF109">
    <property type="entry name" value="MAJOR FACILITATOR SUPERFAMILY (MFS) PROFILE DOMAIN-CONTAINING PROTEIN-RELATED"/>
    <property type="match status" value="1"/>
</dbReference>
<reference evidence="7 8" key="1">
    <citation type="submission" date="2013-03" db="EMBL/GenBank/DDBJ databases">
        <title>The Genome Sequence of Exophiala aquamarina CBS 119918.</title>
        <authorList>
            <consortium name="The Broad Institute Genomics Platform"/>
            <person name="Cuomo C."/>
            <person name="de Hoog S."/>
            <person name="Gorbushina A."/>
            <person name="Walker B."/>
            <person name="Young S.K."/>
            <person name="Zeng Q."/>
            <person name="Gargeya S."/>
            <person name="Fitzgerald M."/>
            <person name="Haas B."/>
            <person name="Abouelleil A."/>
            <person name="Allen A.W."/>
            <person name="Alvarado L."/>
            <person name="Arachchi H.M."/>
            <person name="Berlin A.M."/>
            <person name="Chapman S.B."/>
            <person name="Gainer-Dewar J."/>
            <person name="Goldberg J."/>
            <person name="Griggs A."/>
            <person name="Gujja S."/>
            <person name="Hansen M."/>
            <person name="Howarth C."/>
            <person name="Imamovic A."/>
            <person name="Ireland A."/>
            <person name="Larimer J."/>
            <person name="McCowan C."/>
            <person name="Murphy C."/>
            <person name="Pearson M."/>
            <person name="Poon T.W."/>
            <person name="Priest M."/>
            <person name="Roberts A."/>
            <person name="Saif S."/>
            <person name="Shea T."/>
            <person name="Sisk P."/>
            <person name="Sykes S."/>
            <person name="Wortman J."/>
            <person name="Nusbaum C."/>
            <person name="Birren B."/>
        </authorList>
    </citation>
    <scope>NUCLEOTIDE SEQUENCE [LARGE SCALE GENOMIC DNA]</scope>
    <source>
        <strain evidence="7 8">CBS 119918</strain>
    </source>
</reference>
<keyword evidence="3 6" id="KW-0812">Transmembrane</keyword>
<dbReference type="HOGENOM" id="CLU_000960_25_3_1"/>
<feature type="transmembrane region" description="Helical" evidence="6">
    <location>
        <begin position="16"/>
        <end position="34"/>
    </location>
</feature>
<dbReference type="PANTHER" id="PTHR23501">
    <property type="entry name" value="MAJOR FACILITATOR SUPERFAMILY"/>
    <property type="match status" value="1"/>
</dbReference>
<dbReference type="GO" id="GO:0005886">
    <property type="term" value="C:plasma membrane"/>
    <property type="evidence" value="ECO:0007669"/>
    <property type="project" value="TreeGrafter"/>
</dbReference>
<comment type="subcellular location">
    <subcellularLocation>
        <location evidence="1">Membrane</location>
        <topology evidence="1">Multi-pass membrane protein</topology>
    </subcellularLocation>
</comment>
<feature type="transmembrane region" description="Helical" evidence="6">
    <location>
        <begin position="46"/>
        <end position="67"/>
    </location>
</feature>
<dbReference type="Pfam" id="PF06609">
    <property type="entry name" value="TRI12"/>
    <property type="match status" value="1"/>
</dbReference>
<dbReference type="GeneID" id="25278520"/>
<dbReference type="VEuPathDB" id="FungiDB:A1O9_03586"/>
<dbReference type="InterPro" id="IPR010573">
    <property type="entry name" value="MFS_Str1/Tri12-like"/>
</dbReference>
<accession>A0A072PPH3</accession>
<evidence type="ECO:0000256" key="3">
    <source>
        <dbReference type="ARBA" id="ARBA00022692"/>
    </source>
</evidence>
<dbReference type="Gene3D" id="1.20.1250.20">
    <property type="entry name" value="MFS general substrate transporter like domains"/>
    <property type="match status" value="1"/>
</dbReference>
<organism evidence="7 8">
    <name type="scientific">Exophiala aquamarina CBS 119918</name>
    <dbReference type="NCBI Taxonomy" id="1182545"/>
    <lineage>
        <taxon>Eukaryota</taxon>
        <taxon>Fungi</taxon>
        <taxon>Dikarya</taxon>
        <taxon>Ascomycota</taxon>
        <taxon>Pezizomycotina</taxon>
        <taxon>Eurotiomycetes</taxon>
        <taxon>Chaetothyriomycetidae</taxon>
        <taxon>Chaetothyriales</taxon>
        <taxon>Herpotrichiellaceae</taxon>
        <taxon>Exophiala</taxon>
    </lineage>
</organism>
<evidence type="ECO:0000256" key="5">
    <source>
        <dbReference type="ARBA" id="ARBA00023136"/>
    </source>
</evidence>
<dbReference type="AlphaFoldDB" id="A0A072PPH3"/>
<evidence type="ECO:0000256" key="6">
    <source>
        <dbReference type="SAM" id="Phobius"/>
    </source>
</evidence>
<feature type="transmembrane region" description="Helical" evidence="6">
    <location>
        <begin position="157"/>
        <end position="179"/>
    </location>
</feature>
<evidence type="ECO:0000313" key="8">
    <source>
        <dbReference type="Proteomes" id="UP000027920"/>
    </source>
</evidence>
<feature type="transmembrane region" description="Helical" evidence="6">
    <location>
        <begin position="199"/>
        <end position="219"/>
    </location>
</feature>
<keyword evidence="4 6" id="KW-1133">Transmembrane helix</keyword>
<feature type="transmembrane region" description="Helical" evidence="6">
    <location>
        <begin position="278"/>
        <end position="301"/>
    </location>
</feature>
<feature type="transmembrane region" description="Helical" evidence="6">
    <location>
        <begin position="118"/>
        <end position="137"/>
    </location>
</feature>
<proteinExistence type="predicted"/>
<evidence type="ECO:0008006" key="9">
    <source>
        <dbReference type="Google" id="ProtNLM"/>
    </source>
</evidence>
<feature type="transmembrane region" description="Helical" evidence="6">
    <location>
        <begin position="373"/>
        <end position="393"/>
    </location>
</feature>
<keyword evidence="5 6" id="KW-0472">Membrane</keyword>
<dbReference type="InterPro" id="IPR036259">
    <property type="entry name" value="MFS_trans_sf"/>
</dbReference>
<comment type="caution">
    <text evidence="7">The sequence shown here is derived from an EMBL/GenBank/DDBJ whole genome shotgun (WGS) entry which is preliminary data.</text>
</comment>
<dbReference type="Proteomes" id="UP000027920">
    <property type="component" value="Unassembled WGS sequence"/>
</dbReference>
<evidence type="ECO:0000313" key="7">
    <source>
        <dbReference type="EMBL" id="KEF62014.1"/>
    </source>
</evidence>
<feature type="transmembrane region" description="Helical" evidence="6">
    <location>
        <begin position="87"/>
        <end position="106"/>
    </location>
</feature>
<dbReference type="GO" id="GO:0022857">
    <property type="term" value="F:transmembrane transporter activity"/>
    <property type="evidence" value="ECO:0007669"/>
    <property type="project" value="InterPro"/>
</dbReference>
<dbReference type="SUPFAM" id="SSF103473">
    <property type="entry name" value="MFS general substrate transporter"/>
    <property type="match status" value="1"/>
</dbReference>
<feature type="transmembrane region" description="Helical" evidence="6">
    <location>
        <begin position="248"/>
        <end position="271"/>
    </location>
</feature>
<dbReference type="EMBL" id="AMGV01000002">
    <property type="protein sequence ID" value="KEF62014.1"/>
    <property type="molecule type" value="Genomic_DNA"/>
</dbReference>
<keyword evidence="2" id="KW-0813">Transport</keyword>
<evidence type="ECO:0000256" key="4">
    <source>
        <dbReference type="ARBA" id="ARBA00022989"/>
    </source>
</evidence>
<evidence type="ECO:0000256" key="2">
    <source>
        <dbReference type="ARBA" id="ARBA00022448"/>
    </source>
</evidence>
<name>A0A072PPH3_9EURO</name>
<keyword evidence="8" id="KW-1185">Reference proteome</keyword>